<proteinExistence type="predicted"/>
<organism evidence="3 4">
    <name type="scientific">Deminuibacter soli</name>
    <dbReference type="NCBI Taxonomy" id="2291815"/>
    <lineage>
        <taxon>Bacteria</taxon>
        <taxon>Pseudomonadati</taxon>
        <taxon>Bacteroidota</taxon>
        <taxon>Chitinophagia</taxon>
        <taxon>Chitinophagales</taxon>
        <taxon>Chitinophagaceae</taxon>
        <taxon>Deminuibacter</taxon>
    </lineage>
</organism>
<evidence type="ECO:0000313" key="3">
    <source>
        <dbReference type="EMBL" id="RFM28774.1"/>
    </source>
</evidence>
<name>A0A3E1NLP9_9BACT</name>
<dbReference type="Pfam" id="PF13568">
    <property type="entry name" value="OMP_b-brl_2"/>
    <property type="match status" value="1"/>
</dbReference>
<feature type="signal peptide" evidence="1">
    <location>
        <begin position="1"/>
        <end position="20"/>
    </location>
</feature>
<gene>
    <name evidence="3" type="ORF">DXN05_08320</name>
</gene>
<evidence type="ECO:0000256" key="1">
    <source>
        <dbReference type="SAM" id="SignalP"/>
    </source>
</evidence>
<feature type="chain" id="PRO_5017672093" evidence="1">
    <location>
        <begin position="21"/>
        <end position="194"/>
    </location>
</feature>
<keyword evidence="1" id="KW-0732">Signal</keyword>
<dbReference type="Proteomes" id="UP000261284">
    <property type="component" value="Unassembled WGS sequence"/>
</dbReference>
<dbReference type="InterPro" id="IPR025665">
    <property type="entry name" value="Beta-barrel_OMP_2"/>
</dbReference>
<dbReference type="OrthoDB" id="947434at2"/>
<accession>A0A3E1NLP9</accession>
<comment type="caution">
    <text evidence="3">The sequence shown here is derived from an EMBL/GenBank/DDBJ whole genome shotgun (WGS) entry which is preliminary data.</text>
</comment>
<dbReference type="AlphaFoldDB" id="A0A3E1NLP9"/>
<dbReference type="RefSeq" id="WP_116846763.1">
    <property type="nucleotide sequence ID" value="NZ_QTJU01000002.1"/>
</dbReference>
<evidence type="ECO:0000313" key="4">
    <source>
        <dbReference type="Proteomes" id="UP000261284"/>
    </source>
</evidence>
<reference evidence="3 4" key="1">
    <citation type="submission" date="2018-08" db="EMBL/GenBank/DDBJ databases">
        <title>Chitinophagaceae sp. K23C18032701, a novel bacterium isolated from forest soil.</title>
        <authorList>
            <person name="Wang C."/>
        </authorList>
    </citation>
    <scope>NUCLEOTIDE SEQUENCE [LARGE SCALE GENOMIC DNA]</scope>
    <source>
        <strain evidence="3 4">K23C18032701</strain>
    </source>
</reference>
<protein>
    <submittedName>
        <fullName evidence="3">PorT family protein</fullName>
    </submittedName>
</protein>
<sequence>MKKLVLLFIGMAAFAFASHAQSLHIGVKGGANLGKIDGQSFNDGFKLGYQLGGFAEIDFSKSLGIQPEVLFSQTNTKTASTASDVTNGIITNDNKSLNYLSIPVLLRINAGNLLTFHVGPQFSVLLNNHETVLENGKDAFKSGDFAAVLGAQVNLGTFRVYGRYNIGLSNISDIDNSGKWKNQQIQLGVGIKLL</sequence>
<feature type="domain" description="Outer membrane protein beta-barrel" evidence="2">
    <location>
        <begin position="20"/>
        <end position="172"/>
    </location>
</feature>
<dbReference type="EMBL" id="QTJU01000002">
    <property type="protein sequence ID" value="RFM28774.1"/>
    <property type="molecule type" value="Genomic_DNA"/>
</dbReference>
<evidence type="ECO:0000259" key="2">
    <source>
        <dbReference type="Pfam" id="PF13568"/>
    </source>
</evidence>
<keyword evidence="4" id="KW-1185">Reference proteome</keyword>